<reference evidence="4 5" key="1">
    <citation type="journal article" date="2014" name="Genome Biol. Evol.">
        <title>The secreted proteins of Achlya hypogyna and Thraustotheca clavata identify the ancestral oomycete secretome and reveal gene acquisitions by horizontal gene transfer.</title>
        <authorList>
            <person name="Misner I."/>
            <person name="Blouin N."/>
            <person name="Leonard G."/>
            <person name="Richards T.A."/>
            <person name="Lane C.E."/>
        </authorList>
    </citation>
    <scope>NUCLEOTIDE SEQUENCE [LARGE SCALE GENOMIC DNA]</scope>
    <source>
        <strain evidence="4 5">ATCC 48635</strain>
    </source>
</reference>
<feature type="region of interest" description="Disordered" evidence="1">
    <location>
        <begin position="80"/>
        <end position="127"/>
    </location>
</feature>
<feature type="compositionally biased region" description="Basic and acidic residues" evidence="1">
    <location>
        <begin position="275"/>
        <end position="287"/>
    </location>
</feature>
<feature type="region of interest" description="Disordered" evidence="1">
    <location>
        <begin position="222"/>
        <end position="246"/>
    </location>
</feature>
<name>A0A1V9Z9A4_ACHHY</name>
<feature type="compositionally biased region" description="Low complexity" evidence="1">
    <location>
        <begin position="80"/>
        <end position="116"/>
    </location>
</feature>
<evidence type="ECO:0000256" key="1">
    <source>
        <dbReference type="SAM" id="MobiDB-lite"/>
    </source>
</evidence>
<dbReference type="OrthoDB" id="77810at2759"/>
<keyword evidence="3" id="KW-0732">Signal</keyword>
<feature type="region of interest" description="Disordered" evidence="1">
    <location>
        <begin position="262"/>
        <end position="287"/>
    </location>
</feature>
<keyword evidence="2" id="KW-1133">Transmembrane helix</keyword>
<sequence>MKAAYLLLLALSTAVGASTNSICSAAKCYVFGGTETQVSAVALAGSPCYQQVGKDYPACFSYSGKTGKCDTWPGIVDCGGSTPAPETTAPPTTTAPVSTTAQTTTTTPAPTTSESGGTSGNDSGSSNGNKIWPYVVGGGVALVAIAVLVIVMVKKSSRTTEEDDIDPAEYAKPIPTSSSGNFKADGGVINPRPGYNNSFLQQPADADKNFVGRANPSFNQGPMAAAHGPLARQNPSFLNQRGAPQGYGNAFPQAQVVPPVYATTSNTSLGPGAAPRRESHDMSRMSVDRPAPVVKEQFYVPQVELHFGEHEEPSGRRESYEF</sequence>
<feature type="chain" id="PRO_5012754491" description="Secreted protein" evidence="3">
    <location>
        <begin position="18"/>
        <end position="322"/>
    </location>
</feature>
<keyword evidence="2" id="KW-0472">Membrane</keyword>
<organism evidence="4 5">
    <name type="scientific">Achlya hypogyna</name>
    <name type="common">Oomycete</name>
    <name type="synonym">Protoachlya hypogyna</name>
    <dbReference type="NCBI Taxonomy" id="1202772"/>
    <lineage>
        <taxon>Eukaryota</taxon>
        <taxon>Sar</taxon>
        <taxon>Stramenopiles</taxon>
        <taxon>Oomycota</taxon>
        <taxon>Saprolegniomycetes</taxon>
        <taxon>Saprolegniales</taxon>
        <taxon>Achlyaceae</taxon>
        <taxon>Achlya</taxon>
    </lineage>
</organism>
<evidence type="ECO:0000313" key="4">
    <source>
        <dbReference type="EMBL" id="OQR94487.1"/>
    </source>
</evidence>
<evidence type="ECO:0000256" key="3">
    <source>
        <dbReference type="SAM" id="SignalP"/>
    </source>
</evidence>
<evidence type="ECO:0000313" key="5">
    <source>
        <dbReference type="Proteomes" id="UP000243579"/>
    </source>
</evidence>
<comment type="caution">
    <text evidence="4">The sequence shown here is derived from an EMBL/GenBank/DDBJ whole genome shotgun (WGS) entry which is preliminary data.</text>
</comment>
<dbReference type="AlphaFoldDB" id="A0A1V9Z9A4"/>
<gene>
    <name evidence="4" type="ORF">ACHHYP_01247</name>
</gene>
<feature type="signal peptide" evidence="3">
    <location>
        <begin position="1"/>
        <end position="17"/>
    </location>
</feature>
<dbReference type="EMBL" id="JNBR01000361">
    <property type="protein sequence ID" value="OQR94487.1"/>
    <property type="molecule type" value="Genomic_DNA"/>
</dbReference>
<keyword evidence="5" id="KW-1185">Reference proteome</keyword>
<evidence type="ECO:0000256" key="2">
    <source>
        <dbReference type="SAM" id="Phobius"/>
    </source>
</evidence>
<accession>A0A1V9Z9A4</accession>
<proteinExistence type="predicted"/>
<dbReference type="Proteomes" id="UP000243579">
    <property type="component" value="Unassembled WGS sequence"/>
</dbReference>
<protein>
    <recommendedName>
        <fullName evidence="6">Secreted protein</fullName>
    </recommendedName>
</protein>
<keyword evidence="2" id="KW-0812">Transmembrane</keyword>
<feature type="region of interest" description="Disordered" evidence="1">
    <location>
        <begin position="158"/>
        <end position="182"/>
    </location>
</feature>
<evidence type="ECO:0008006" key="6">
    <source>
        <dbReference type="Google" id="ProtNLM"/>
    </source>
</evidence>
<dbReference type="STRING" id="1202772.A0A1V9Z9A4"/>
<feature type="transmembrane region" description="Helical" evidence="2">
    <location>
        <begin position="131"/>
        <end position="153"/>
    </location>
</feature>